<evidence type="ECO:0000313" key="1">
    <source>
        <dbReference type="EMBL" id="CAI0418874.1"/>
    </source>
</evidence>
<name>A0AAV0KDJ5_9ROSI</name>
<accession>A0AAV0KDJ5</accession>
<reference evidence="1" key="1">
    <citation type="submission" date="2022-08" db="EMBL/GenBank/DDBJ databases">
        <authorList>
            <person name="Gutierrez-Valencia J."/>
        </authorList>
    </citation>
    <scope>NUCLEOTIDE SEQUENCE</scope>
</reference>
<sequence>MVTNNSQKAQRSFNYSRRQEVIFEEGSCKDQ</sequence>
<gene>
    <name evidence="1" type="ORF">LITE_LOCUS17784</name>
</gene>
<dbReference type="EMBL" id="CAMGYJ010000005">
    <property type="protein sequence ID" value="CAI0418874.1"/>
    <property type="molecule type" value="Genomic_DNA"/>
</dbReference>
<evidence type="ECO:0000313" key="2">
    <source>
        <dbReference type="Proteomes" id="UP001154282"/>
    </source>
</evidence>
<organism evidence="1 2">
    <name type="scientific">Linum tenue</name>
    <dbReference type="NCBI Taxonomy" id="586396"/>
    <lineage>
        <taxon>Eukaryota</taxon>
        <taxon>Viridiplantae</taxon>
        <taxon>Streptophyta</taxon>
        <taxon>Embryophyta</taxon>
        <taxon>Tracheophyta</taxon>
        <taxon>Spermatophyta</taxon>
        <taxon>Magnoliopsida</taxon>
        <taxon>eudicotyledons</taxon>
        <taxon>Gunneridae</taxon>
        <taxon>Pentapetalae</taxon>
        <taxon>rosids</taxon>
        <taxon>fabids</taxon>
        <taxon>Malpighiales</taxon>
        <taxon>Linaceae</taxon>
        <taxon>Linum</taxon>
    </lineage>
</organism>
<comment type="caution">
    <text evidence="1">The sequence shown here is derived from an EMBL/GenBank/DDBJ whole genome shotgun (WGS) entry which is preliminary data.</text>
</comment>
<proteinExistence type="predicted"/>
<dbReference type="AlphaFoldDB" id="A0AAV0KDJ5"/>
<keyword evidence="2" id="KW-1185">Reference proteome</keyword>
<protein>
    <submittedName>
        <fullName evidence="1">Uncharacterized protein</fullName>
    </submittedName>
</protein>
<dbReference type="Proteomes" id="UP001154282">
    <property type="component" value="Unassembled WGS sequence"/>
</dbReference>
<feature type="non-terminal residue" evidence="1">
    <location>
        <position position="31"/>
    </location>
</feature>